<dbReference type="EMBL" id="RYZZ01000040">
    <property type="protein sequence ID" value="RUQ25522.1"/>
    <property type="molecule type" value="Genomic_DNA"/>
</dbReference>
<dbReference type="RefSeq" id="WP_126866930.1">
    <property type="nucleotide sequence ID" value="NZ_JAUSTX010000017.1"/>
</dbReference>
<organism evidence="1 2">
    <name type="scientific">Peribacillus cavernae</name>
    <dbReference type="NCBI Taxonomy" id="1674310"/>
    <lineage>
        <taxon>Bacteria</taxon>
        <taxon>Bacillati</taxon>
        <taxon>Bacillota</taxon>
        <taxon>Bacilli</taxon>
        <taxon>Bacillales</taxon>
        <taxon>Bacillaceae</taxon>
        <taxon>Peribacillus</taxon>
    </lineage>
</organism>
<dbReference type="AlphaFoldDB" id="A0A433HB09"/>
<protein>
    <submittedName>
        <fullName evidence="1">YtxH domain-containing protein</fullName>
    </submittedName>
</protein>
<keyword evidence="2" id="KW-1185">Reference proteome</keyword>
<sequence>MDNNRAGYRMANRSKFMQAIVLGAFTGAAISLFDRQTRNAVMSSSNRCMSGMKSLLMNPNNALNQVKQATGRLRSTIENISADVAFISSRVEEMKDIPPQVAQVVKETKDAFVSEEAIKHTGQSANLNLQH</sequence>
<evidence type="ECO:0000313" key="1">
    <source>
        <dbReference type="EMBL" id="RUQ25522.1"/>
    </source>
</evidence>
<dbReference type="OrthoDB" id="2353585at2"/>
<proteinExistence type="predicted"/>
<evidence type="ECO:0000313" key="2">
    <source>
        <dbReference type="Proteomes" id="UP000267430"/>
    </source>
</evidence>
<reference evidence="1 2" key="1">
    <citation type="submission" date="2018-12" db="EMBL/GenBank/DDBJ databases">
        <title>Bacillus chawlae sp. nov., Bacillus glennii sp. nov., and Bacillus saganii sp. nov. Isolated from the Vehicle Assembly Building at Kennedy Space Center where the Viking Spacecraft were Assembled.</title>
        <authorList>
            <person name="Seuylemezian A."/>
            <person name="Vaishampayan P."/>
        </authorList>
    </citation>
    <scope>NUCLEOTIDE SEQUENCE [LARGE SCALE GENOMIC DNA]</scope>
    <source>
        <strain evidence="1 2">L5</strain>
    </source>
</reference>
<name>A0A433HB09_9BACI</name>
<comment type="caution">
    <text evidence="1">The sequence shown here is derived from an EMBL/GenBank/DDBJ whole genome shotgun (WGS) entry which is preliminary data.</text>
</comment>
<dbReference type="Proteomes" id="UP000267430">
    <property type="component" value="Unassembled WGS sequence"/>
</dbReference>
<gene>
    <name evidence="1" type="ORF">ELQ35_19920</name>
</gene>
<accession>A0A433HB09</accession>